<proteinExistence type="inferred from homology"/>
<dbReference type="InterPro" id="IPR003265">
    <property type="entry name" value="HhH-GPD_domain"/>
</dbReference>
<dbReference type="InterPro" id="IPR023170">
    <property type="entry name" value="HhH_base_excis_C"/>
</dbReference>
<dbReference type="Pfam" id="PF07934">
    <property type="entry name" value="OGG_N"/>
    <property type="match status" value="1"/>
</dbReference>
<dbReference type="Proteomes" id="UP000234789">
    <property type="component" value="Unassembled WGS sequence"/>
</dbReference>
<dbReference type="PANTHER" id="PTHR43003">
    <property type="entry name" value="DNA-3-METHYLADENINE GLYCOSYLASE"/>
    <property type="match status" value="1"/>
</dbReference>
<dbReference type="GO" id="GO:0006285">
    <property type="term" value="P:base-excision repair, AP site formation"/>
    <property type="evidence" value="ECO:0007669"/>
    <property type="project" value="TreeGrafter"/>
</dbReference>
<comment type="caution">
    <text evidence="9">The sequence shown here is derived from an EMBL/GenBank/DDBJ whole genome shotgun (WGS) entry which is preliminary data.</text>
</comment>
<dbReference type="InterPro" id="IPR051912">
    <property type="entry name" value="Alkylbase_DNA_Glycosylase/TA"/>
</dbReference>
<evidence type="ECO:0000256" key="7">
    <source>
        <dbReference type="SAM" id="MobiDB-lite"/>
    </source>
</evidence>
<feature type="domain" description="HhH-GPD" evidence="8">
    <location>
        <begin position="248"/>
        <end position="412"/>
    </location>
</feature>
<keyword evidence="9" id="KW-0326">Glycosidase</keyword>
<dbReference type="GO" id="GO:0005737">
    <property type="term" value="C:cytoplasm"/>
    <property type="evidence" value="ECO:0007669"/>
    <property type="project" value="TreeGrafter"/>
</dbReference>
<dbReference type="CDD" id="cd00056">
    <property type="entry name" value="ENDO3c"/>
    <property type="match status" value="1"/>
</dbReference>
<dbReference type="GO" id="GO:0008534">
    <property type="term" value="F:oxidized purine nucleobase lesion DNA N-glycosylase activity"/>
    <property type="evidence" value="ECO:0007669"/>
    <property type="project" value="InterPro"/>
</dbReference>
<dbReference type="EMBL" id="NFEZ01000004">
    <property type="protein sequence ID" value="PLT44417.1"/>
    <property type="molecule type" value="Genomic_DNA"/>
</dbReference>
<dbReference type="Gene3D" id="3.30.310.20">
    <property type="entry name" value="DNA-3-methyladenine glycosylase AlkA, N-terminal domain"/>
    <property type="match status" value="1"/>
</dbReference>
<dbReference type="PANTHER" id="PTHR43003:SF12">
    <property type="entry name" value="DNA-3-METHYLADENINE GLYCOSYLASE"/>
    <property type="match status" value="1"/>
</dbReference>
<dbReference type="InterPro" id="IPR037046">
    <property type="entry name" value="AlkA_N_sf"/>
</dbReference>
<dbReference type="EC" id="3.2.2.21" evidence="3"/>
<dbReference type="SMART" id="SM00478">
    <property type="entry name" value="ENDO3c"/>
    <property type="match status" value="1"/>
</dbReference>
<accession>A0A2N5N246</accession>
<keyword evidence="10" id="KW-1185">Reference proteome</keyword>
<evidence type="ECO:0000256" key="3">
    <source>
        <dbReference type="ARBA" id="ARBA00012000"/>
    </source>
</evidence>
<feature type="region of interest" description="Disordered" evidence="7">
    <location>
        <begin position="82"/>
        <end position="188"/>
    </location>
</feature>
<evidence type="ECO:0000313" key="10">
    <source>
        <dbReference type="Proteomes" id="UP000234789"/>
    </source>
</evidence>
<organism evidence="9 10">
    <name type="scientific">Paenibacillus pasadenensis</name>
    <dbReference type="NCBI Taxonomy" id="217090"/>
    <lineage>
        <taxon>Bacteria</taxon>
        <taxon>Bacillati</taxon>
        <taxon>Bacillota</taxon>
        <taxon>Bacilli</taxon>
        <taxon>Bacillales</taxon>
        <taxon>Paenibacillaceae</taxon>
        <taxon>Paenibacillus</taxon>
    </lineage>
</organism>
<dbReference type="InterPro" id="IPR011257">
    <property type="entry name" value="DNA_glycosylase"/>
</dbReference>
<dbReference type="GO" id="GO:0006307">
    <property type="term" value="P:DNA alkylation repair"/>
    <property type="evidence" value="ECO:0007669"/>
    <property type="project" value="TreeGrafter"/>
</dbReference>
<name>A0A2N5N246_9BACL</name>
<dbReference type="GO" id="GO:0032993">
    <property type="term" value="C:protein-DNA complex"/>
    <property type="evidence" value="ECO:0007669"/>
    <property type="project" value="TreeGrafter"/>
</dbReference>
<dbReference type="InterPro" id="IPR012904">
    <property type="entry name" value="OGG_N"/>
</dbReference>
<evidence type="ECO:0000256" key="5">
    <source>
        <dbReference type="ARBA" id="ARBA00022801"/>
    </source>
</evidence>
<dbReference type="GO" id="GO:0008725">
    <property type="term" value="F:DNA-3-methyladenine glycosylase activity"/>
    <property type="evidence" value="ECO:0007669"/>
    <property type="project" value="TreeGrafter"/>
</dbReference>
<keyword evidence="6" id="KW-0234">DNA repair</keyword>
<evidence type="ECO:0000256" key="6">
    <source>
        <dbReference type="ARBA" id="ARBA00023204"/>
    </source>
</evidence>
<keyword evidence="5 9" id="KW-0378">Hydrolase</keyword>
<dbReference type="RefSeq" id="WP_052333546.1">
    <property type="nucleotide sequence ID" value="NZ_BIMM01000073.1"/>
</dbReference>
<evidence type="ECO:0000259" key="8">
    <source>
        <dbReference type="SMART" id="SM00478"/>
    </source>
</evidence>
<evidence type="ECO:0000313" key="9">
    <source>
        <dbReference type="EMBL" id="PLT44417.1"/>
    </source>
</evidence>
<keyword evidence="4" id="KW-0227">DNA damage</keyword>
<gene>
    <name evidence="9" type="ORF">B8V81_2848</name>
</gene>
<sequence>METTDRNGAAQEEASRLRIELPELFSWPAVLGYLARSSDEALYRVDGSEVTKLFEREGELALVRFRCRDDVHALEAEFVPIGTDASEPEPAAPAAGRAGPTSARSIGGLPATASAADSSPSAAPSAAAAAPAALSAAHPASEPAPEDPASGLPPAAPVAPTSAAEPSAARPALEPADPPAPAAARPSPAMQAHVRRYAEEWFDLDRDLAPFYRLAAADPLLKEAAETFRGLRMVGIPDLFEAACWGIIGQQINLPFAYALKKRFTESFGRSVRHGGWTYWCFPKPAAVAALEPSDIAALQMTTRKSEYLIGVARHVAAGELDKRELAAAGWSAAEKRLTAVRGIGPWTAHYVMMRCLRMAEALPAADVGLQHAIRVQAGLERKPTEPEVREHARAWAGWEAYATFYLWRTLY</sequence>
<protein>
    <recommendedName>
        <fullName evidence="3">DNA-3-methyladenine glycosylase II</fullName>
        <ecNumber evidence="3">3.2.2.21</ecNumber>
    </recommendedName>
</protein>
<evidence type="ECO:0000256" key="4">
    <source>
        <dbReference type="ARBA" id="ARBA00022763"/>
    </source>
</evidence>
<dbReference type="Gene3D" id="1.10.340.30">
    <property type="entry name" value="Hypothetical protein, domain 2"/>
    <property type="match status" value="1"/>
</dbReference>
<dbReference type="FunFam" id="1.10.340.30:FF:000004">
    <property type="entry name" value="DNA-3-methyladenine glycosylase II"/>
    <property type="match status" value="1"/>
</dbReference>
<evidence type="ECO:0000256" key="1">
    <source>
        <dbReference type="ARBA" id="ARBA00000086"/>
    </source>
</evidence>
<dbReference type="AlphaFoldDB" id="A0A2N5N246"/>
<reference evidence="9 10" key="1">
    <citation type="submission" date="2017-05" db="EMBL/GenBank/DDBJ databases">
        <title>Functional genome analysis of Paenibacillus pasadenensis strain R16: insights on endophytic life style and antifungal activity.</title>
        <authorList>
            <person name="Passera A."/>
            <person name="Marcolungo L."/>
            <person name="Casati P."/>
            <person name="Brasca M."/>
            <person name="Quaglino F."/>
            <person name="Delledonne M."/>
        </authorList>
    </citation>
    <scope>NUCLEOTIDE SEQUENCE [LARGE SCALE GENOMIC DNA]</scope>
    <source>
        <strain evidence="9 10">R16</strain>
    </source>
</reference>
<dbReference type="Gene3D" id="1.10.1670.10">
    <property type="entry name" value="Helix-hairpin-Helix base-excision DNA repair enzymes (C-terminal)"/>
    <property type="match status" value="1"/>
</dbReference>
<dbReference type="Pfam" id="PF00730">
    <property type="entry name" value="HhH-GPD"/>
    <property type="match status" value="1"/>
</dbReference>
<dbReference type="GO" id="GO:0006289">
    <property type="term" value="P:nucleotide-excision repair"/>
    <property type="evidence" value="ECO:0007669"/>
    <property type="project" value="InterPro"/>
</dbReference>
<evidence type="ECO:0000256" key="2">
    <source>
        <dbReference type="ARBA" id="ARBA00010817"/>
    </source>
</evidence>
<dbReference type="SUPFAM" id="SSF48150">
    <property type="entry name" value="DNA-glycosylase"/>
    <property type="match status" value="1"/>
</dbReference>
<dbReference type="GO" id="GO:0043916">
    <property type="term" value="F:DNA-7-methylguanine glycosylase activity"/>
    <property type="evidence" value="ECO:0007669"/>
    <property type="project" value="TreeGrafter"/>
</dbReference>
<comment type="similarity">
    <text evidence="2">Belongs to the alkylbase DNA glycosidase AlkA family.</text>
</comment>
<comment type="catalytic activity">
    <reaction evidence="1">
        <text>Hydrolysis of alkylated DNA, releasing 3-methyladenine, 3-methylguanine, 7-methylguanine and 7-methyladenine.</text>
        <dbReference type="EC" id="3.2.2.21"/>
    </reaction>
</comment>
<dbReference type="GO" id="GO:0032131">
    <property type="term" value="F:alkylated DNA binding"/>
    <property type="evidence" value="ECO:0007669"/>
    <property type="project" value="TreeGrafter"/>
</dbReference>
<feature type="compositionally biased region" description="Low complexity" evidence="7">
    <location>
        <begin position="88"/>
        <end position="175"/>
    </location>
</feature>